<evidence type="ECO:0000259" key="3">
    <source>
        <dbReference type="PROSITE" id="PS01124"/>
    </source>
</evidence>
<dbReference type="SMART" id="SM00342">
    <property type="entry name" value="HTH_ARAC"/>
    <property type="match status" value="1"/>
</dbReference>
<dbReference type="Pfam" id="PF06719">
    <property type="entry name" value="AraC_N"/>
    <property type="match status" value="1"/>
</dbReference>
<evidence type="ECO:0000256" key="2">
    <source>
        <dbReference type="ARBA" id="ARBA00023163"/>
    </source>
</evidence>
<dbReference type="Pfam" id="PF12833">
    <property type="entry name" value="HTH_18"/>
    <property type="match status" value="1"/>
</dbReference>
<evidence type="ECO:0000256" key="1">
    <source>
        <dbReference type="ARBA" id="ARBA00023015"/>
    </source>
</evidence>
<evidence type="ECO:0000313" key="5">
    <source>
        <dbReference type="Proteomes" id="UP000076848"/>
    </source>
</evidence>
<dbReference type="GO" id="GO:0043565">
    <property type="term" value="F:sequence-specific DNA binding"/>
    <property type="evidence" value="ECO:0007669"/>
    <property type="project" value="InterPro"/>
</dbReference>
<dbReference type="EMBL" id="FKIF01000010">
    <property type="protein sequence ID" value="SAI74491.1"/>
    <property type="molecule type" value="Genomic_DNA"/>
</dbReference>
<dbReference type="InterPro" id="IPR018060">
    <property type="entry name" value="HTH_AraC"/>
</dbReference>
<reference evidence="4 5" key="1">
    <citation type="submission" date="2016-04" db="EMBL/GenBank/DDBJ databases">
        <authorList>
            <consortium name="Pathogen Informatics"/>
        </authorList>
    </citation>
    <scope>NUCLEOTIDE SEQUENCE [LARGE SCALE GENOMIC DNA]</scope>
    <source>
        <strain evidence="4 5">H050680373</strain>
    </source>
</reference>
<keyword evidence="5" id="KW-1185">Reference proteome</keyword>
<dbReference type="STRING" id="288768.SAMEA3906486_05206"/>
<dbReference type="PANTHER" id="PTHR43436:SF1">
    <property type="entry name" value="TRANSCRIPTIONAL REGULATORY PROTEIN"/>
    <property type="match status" value="1"/>
</dbReference>
<accession>A0A157SVX8</accession>
<protein>
    <submittedName>
        <fullName evidence="4">AraC family transcriptional regulator</fullName>
    </submittedName>
</protein>
<dbReference type="AlphaFoldDB" id="A0A157SVX8"/>
<dbReference type="InterPro" id="IPR009594">
    <property type="entry name" value="Tscrpt_reg_HTH_AraC_N"/>
</dbReference>
<dbReference type="GO" id="GO:0003700">
    <property type="term" value="F:DNA-binding transcription factor activity"/>
    <property type="evidence" value="ECO:0007669"/>
    <property type="project" value="InterPro"/>
</dbReference>
<dbReference type="PROSITE" id="PS01124">
    <property type="entry name" value="HTH_ARAC_FAMILY_2"/>
    <property type="match status" value="1"/>
</dbReference>
<name>A0A157SVX8_9BORD</name>
<dbReference type="PANTHER" id="PTHR43436">
    <property type="entry name" value="ARAC-FAMILY TRANSCRIPTIONAL REGULATOR"/>
    <property type="match status" value="1"/>
</dbReference>
<dbReference type="Gene3D" id="1.10.10.60">
    <property type="entry name" value="Homeodomain-like"/>
    <property type="match status" value="2"/>
</dbReference>
<keyword evidence="2" id="KW-0804">Transcription</keyword>
<dbReference type="RefSeq" id="WP_066133791.1">
    <property type="nucleotide sequence ID" value="NZ_FKIF01000010.1"/>
</dbReference>
<proteinExistence type="predicted"/>
<feature type="domain" description="HTH araC/xylS-type" evidence="3">
    <location>
        <begin position="207"/>
        <end position="305"/>
    </location>
</feature>
<organism evidence="4 5">
    <name type="scientific">Bordetella ansorpii</name>
    <dbReference type="NCBI Taxonomy" id="288768"/>
    <lineage>
        <taxon>Bacteria</taxon>
        <taxon>Pseudomonadati</taxon>
        <taxon>Pseudomonadota</taxon>
        <taxon>Betaproteobacteria</taxon>
        <taxon>Burkholderiales</taxon>
        <taxon>Alcaligenaceae</taxon>
        <taxon>Bordetella</taxon>
    </lineage>
</organism>
<gene>
    <name evidence="4" type="primary">rhaS_7</name>
    <name evidence="4" type="ORF">SAMEA3906486_05206</name>
</gene>
<sequence>METVTTEEDSRLLLETAPIREQLARDVVDLISPHPPDTQLLPGVHMYYRDTPMPPTGYFYEPSLAVILKGRKRVQLGESVYRYDASRFLLTSMHLPTTTEVLGASKQDPYVSVLIKLDLGIAREVLAEIELHGVGDISPDSAMATGPATPEIFDVIHRTLDLCTYPGNPAYLWKILQREMIYRLLVGPMGARFRQTVLLGSQSNKVAKAINWLKDNYAQAFKVEELAALAGMGVSTFHHHFRAITSMSPLQYQKQLRLHEARRLLLMEQADASTVAFRVGYESSTQFNREYRRQFGQPPIRDVRALMAVS</sequence>
<dbReference type="SUPFAM" id="SSF46689">
    <property type="entry name" value="Homeodomain-like"/>
    <property type="match status" value="2"/>
</dbReference>
<evidence type="ECO:0000313" key="4">
    <source>
        <dbReference type="EMBL" id="SAI74491.1"/>
    </source>
</evidence>
<dbReference type="Proteomes" id="UP000076848">
    <property type="component" value="Unassembled WGS sequence"/>
</dbReference>
<keyword evidence="1" id="KW-0805">Transcription regulation</keyword>
<dbReference type="InterPro" id="IPR009057">
    <property type="entry name" value="Homeodomain-like_sf"/>
</dbReference>
<dbReference type="OrthoDB" id="34150at2"/>